<name>A0A0L0NT99_CANAR</name>
<evidence type="ECO:0000313" key="3">
    <source>
        <dbReference type="Proteomes" id="UP000037122"/>
    </source>
</evidence>
<proteinExistence type="predicted"/>
<evidence type="ECO:0000256" key="1">
    <source>
        <dbReference type="SAM" id="MobiDB-lite"/>
    </source>
</evidence>
<accession>A0A0L0NT99</accession>
<dbReference type="Proteomes" id="UP000037122">
    <property type="component" value="Unassembled WGS sequence"/>
</dbReference>
<feature type="region of interest" description="Disordered" evidence="1">
    <location>
        <begin position="185"/>
        <end position="214"/>
    </location>
</feature>
<dbReference type="EMBL" id="LGST01000043">
    <property type="protein sequence ID" value="KND97229.1"/>
    <property type="molecule type" value="Genomic_DNA"/>
</dbReference>
<feature type="region of interest" description="Disordered" evidence="1">
    <location>
        <begin position="54"/>
        <end position="77"/>
    </location>
</feature>
<dbReference type="VEuPathDB" id="FungiDB:CJI97_001136"/>
<dbReference type="VEuPathDB" id="FungiDB:CJI96_0003633"/>
<evidence type="ECO:0000313" key="2">
    <source>
        <dbReference type="EMBL" id="KND97229.1"/>
    </source>
</evidence>
<dbReference type="VEuPathDB" id="FungiDB:CJJ09_003725"/>
<organism evidence="2 3">
    <name type="scientific">Candidozyma auris</name>
    <name type="common">Yeast</name>
    <name type="synonym">Candida auris</name>
    <dbReference type="NCBI Taxonomy" id="498019"/>
    <lineage>
        <taxon>Eukaryota</taxon>
        <taxon>Fungi</taxon>
        <taxon>Dikarya</taxon>
        <taxon>Ascomycota</taxon>
        <taxon>Saccharomycotina</taxon>
        <taxon>Pichiomycetes</taxon>
        <taxon>Metschnikowiaceae</taxon>
        <taxon>Candidozyma</taxon>
    </lineage>
</organism>
<dbReference type="VEuPathDB" id="FungiDB:CJI96_0001177"/>
<dbReference type="VEuPathDB" id="FungiDB:QG37_06446"/>
<dbReference type="VEuPathDB" id="FungiDB:B9J08_001468"/>
<dbReference type="VEuPathDB" id="FungiDB:CJJ07_004359"/>
<reference evidence="3" key="1">
    <citation type="journal article" date="2015" name="BMC Genomics">
        <title>Draft genome of a commonly misdiagnosed multidrug resistant pathogen Candida auris.</title>
        <authorList>
            <person name="Chatterjee S."/>
            <person name="Alampalli S.V."/>
            <person name="Nageshan R.K."/>
            <person name="Chettiar S.T."/>
            <person name="Joshi S."/>
            <person name="Tatu U.S."/>
        </authorList>
    </citation>
    <scope>NUCLEOTIDE SEQUENCE [LARGE SCALE GENOMIC DNA]</scope>
    <source>
        <strain evidence="3">6684</strain>
    </source>
</reference>
<comment type="caution">
    <text evidence="2">The sequence shown here is derived from an EMBL/GenBank/DDBJ whole genome shotgun (WGS) entry which is preliminary data.</text>
</comment>
<gene>
    <name evidence="2" type="ORF">QG37_06446</name>
</gene>
<dbReference type="AlphaFoldDB" id="A0A0L0NT99"/>
<protein>
    <submittedName>
        <fullName evidence="2">Uncharacterized protein</fullName>
    </submittedName>
</protein>
<sequence>MQKSLRVELLQVNTTNNSKQPQWAAIVGASKGVEVQTAGVKKGSEWLLESLKMRMKPKSELQHKKNKTRGSGQRHEDVKLKEPKERLFALKGRVRKWPAKIAKKETAAKESWPTLGSTIPNQTVEKSIGPMWSKAIRDGDVKAVPAVKKVVKAEGAAKEIVAPYVAQKMTWAKVVKVTEPVKTTKESESAAASPKNLVHKHSVSNGKELQDASLKGKSNLQSVATGVTNPARTCTAADTNEADKEFFLPSDFTFFKDLLLEKNHKTYLPVDFFKFKEWTSEDESLSYLPKDFYKYPEWVSENVNAVFYPKDFYKYQDWIGEDDNAIFFPTDFYKYKEWTTEENSICFFPKDFFKYQDWTEFGYASFLPCDFFKYKDWVREKEELSFLPCDFFKYKEWTSEKHTKSFLPCDFFKYQDWTNKKKDSIFLPSDFFTYKEWVSEKVCSSFLPCDFFKYKEWTNEKDDSSCLPCAFFKYKEWTSEKKRPTFLPRDFFNMWKLERGNVRTTQKKELQFSPEQITSVLPCPEFGFDLIFYKKPAALEVVGAQRICSW</sequence>